<dbReference type="SMART" id="SM00062">
    <property type="entry name" value="PBPb"/>
    <property type="match status" value="1"/>
</dbReference>
<dbReference type="Pfam" id="PF09084">
    <property type="entry name" value="NMT1"/>
    <property type="match status" value="1"/>
</dbReference>
<evidence type="ECO:0000256" key="2">
    <source>
        <dbReference type="ARBA" id="ARBA00010742"/>
    </source>
</evidence>
<dbReference type="Proteomes" id="UP001595593">
    <property type="component" value="Unassembled WGS sequence"/>
</dbReference>
<dbReference type="NCBIfam" id="TIGR01728">
    <property type="entry name" value="SsuA_fam"/>
    <property type="match status" value="1"/>
</dbReference>
<dbReference type="EMBL" id="JBHRTN010000018">
    <property type="protein sequence ID" value="MFC3126556.1"/>
    <property type="molecule type" value="Genomic_DNA"/>
</dbReference>
<dbReference type="RefSeq" id="WP_379597959.1">
    <property type="nucleotide sequence ID" value="NZ_JBHRTN010000018.1"/>
</dbReference>
<evidence type="ECO:0000256" key="3">
    <source>
        <dbReference type="ARBA" id="ARBA00022448"/>
    </source>
</evidence>
<organism evidence="6 7">
    <name type="scientific">Teichococcus globiformis</name>
    <dbReference type="NCBI Taxonomy" id="2307229"/>
    <lineage>
        <taxon>Bacteria</taxon>
        <taxon>Pseudomonadati</taxon>
        <taxon>Pseudomonadota</taxon>
        <taxon>Alphaproteobacteria</taxon>
        <taxon>Acetobacterales</taxon>
        <taxon>Roseomonadaceae</taxon>
        <taxon>Roseomonas</taxon>
    </lineage>
</organism>
<evidence type="ECO:0000256" key="1">
    <source>
        <dbReference type="ARBA" id="ARBA00004418"/>
    </source>
</evidence>
<proteinExistence type="inferred from homology"/>
<evidence type="ECO:0000259" key="5">
    <source>
        <dbReference type="SMART" id="SM00062"/>
    </source>
</evidence>
<dbReference type="PANTHER" id="PTHR30024">
    <property type="entry name" value="ALIPHATIC SULFONATES-BINDING PROTEIN-RELATED"/>
    <property type="match status" value="1"/>
</dbReference>
<reference evidence="7" key="1">
    <citation type="journal article" date="2019" name="Int. J. Syst. Evol. Microbiol.">
        <title>The Global Catalogue of Microorganisms (GCM) 10K type strain sequencing project: providing services to taxonomists for standard genome sequencing and annotation.</title>
        <authorList>
            <consortium name="The Broad Institute Genomics Platform"/>
            <consortium name="The Broad Institute Genome Sequencing Center for Infectious Disease"/>
            <person name="Wu L."/>
            <person name="Ma J."/>
        </authorList>
    </citation>
    <scope>NUCLEOTIDE SEQUENCE [LARGE SCALE GENOMIC DNA]</scope>
    <source>
        <strain evidence="7">KCTC 52094</strain>
    </source>
</reference>
<dbReference type="InterPro" id="IPR015168">
    <property type="entry name" value="SsuA/THI5"/>
</dbReference>
<comment type="similarity">
    <text evidence="2">Belongs to the bacterial solute-binding protein SsuA/TauA family.</text>
</comment>
<dbReference type="SUPFAM" id="SSF53850">
    <property type="entry name" value="Periplasmic binding protein-like II"/>
    <property type="match status" value="1"/>
</dbReference>
<sequence length="335" mass="35586">MMPRPAPPDPMNPVSGTPTMRFHATRRSLLLGAAAVLAAPAISRAQTPVLRIGNQKGGLRSLIEASGQGKDLPYRIEWSEFPAAAPLLEALNAGAIDLGTQGDLAFLSVFANGAPIRAIGATRADAASQAILVPGQSTARTIADLRGRKVAANRGGWGQYLLRAALKREGIPHGEVTQVPLGPADASLAFRSGAVDAWVIWEPYNSIEIEGFGARILADGTGLTPTVSLLSVNEAALRDKRPLLTDFVRRNERGWAWAQENIPAFARSTSELTRIPEAMLRRAYTVQKTRAVPLDAALAAELQVAADQSVEFGVMARTIRVADAVDTGFTLASAR</sequence>
<dbReference type="PANTHER" id="PTHR30024:SF48">
    <property type="entry name" value="ABC TRANSPORTER SUBSTRATE-BINDING PROTEIN"/>
    <property type="match status" value="1"/>
</dbReference>
<dbReference type="InterPro" id="IPR001638">
    <property type="entry name" value="Solute-binding_3/MltF_N"/>
</dbReference>
<evidence type="ECO:0000256" key="4">
    <source>
        <dbReference type="ARBA" id="ARBA00022729"/>
    </source>
</evidence>
<keyword evidence="3" id="KW-0813">Transport</keyword>
<feature type="domain" description="Solute-binding protein family 3/N-terminal" evidence="5">
    <location>
        <begin position="49"/>
        <end position="293"/>
    </location>
</feature>
<dbReference type="InterPro" id="IPR010067">
    <property type="entry name" value="ABC_SsuA_sub-bd"/>
</dbReference>
<keyword evidence="7" id="KW-1185">Reference proteome</keyword>
<evidence type="ECO:0000313" key="6">
    <source>
        <dbReference type="EMBL" id="MFC3126556.1"/>
    </source>
</evidence>
<name>A0ABV7G4G0_9PROT</name>
<comment type="caution">
    <text evidence="6">The sequence shown here is derived from an EMBL/GenBank/DDBJ whole genome shotgun (WGS) entry which is preliminary data.</text>
</comment>
<evidence type="ECO:0000313" key="7">
    <source>
        <dbReference type="Proteomes" id="UP001595593"/>
    </source>
</evidence>
<gene>
    <name evidence="6" type="ORF">ACFOD4_15945</name>
</gene>
<comment type="subcellular location">
    <subcellularLocation>
        <location evidence="1">Periplasm</location>
    </subcellularLocation>
</comment>
<accession>A0ABV7G4G0</accession>
<dbReference type="Gene3D" id="3.40.190.10">
    <property type="entry name" value="Periplasmic binding protein-like II"/>
    <property type="match status" value="2"/>
</dbReference>
<dbReference type="CDD" id="cd13558">
    <property type="entry name" value="PBP2_SsuA_like_2"/>
    <property type="match status" value="1"/>
</dbReference>
<protein>
    <submittedName>
        <fullName evidence="6">ABC transporter substrate-binding protein</fullName>
    </submittedName>
</protein>
<keyword evidence="4" id="KW-0732">Signal</keyword>